<proteinExistence type="predicted"/>
<dbReference type="Proteomes" id="UP000325315">
    <property type="component" value="Unassembled WGS sequence"/>
</dbReference>
<evidence type="ECO:0000259" key="2">
    <source>
        <dbReference type="Pfam" id="PF07714"/>
    </source>
</evidence>
<dbReference type="InterPro" id="IPR011009">
    <property type="entry name" value="Kinase-like_dom_sf"/>
</dbReference>
<comment type="caution">
    <text evidence="4">The sequence shown here is derived from an EMBL/GenBank/DDBJ whole genome shotgun (WGS) entry which is preliminary data.</text>
</comment>
<feature type="domain" description="Reverse transcriptase Ty1/copia-type" evidence="3">
    <location>
        <begin position="13"/>
        <end position="73"/>
    </location>
</feature>
<accession>A0A5B6V7D1</accession>
<dbReference type="PANTHER" id="PTHR47976:SF116">
    <property type="entry name" value="RECEPTOR-LIKE SERINE_THREONINE-PROTEIN KINASE"/>
    <property type="match status" value="1"/>
</dbReference>
<evidence type="ECO:0000313" key="5">
    <source>
        <dbReference type="Proteomes" id="UP000325315"/>
    </source>
</evidence>
<evidence type="ECO:0000313" key="4">
    <source>
        <dbReference type="EMBL" id="KAA3465017.1"/>
    </source>
</evidence>
<sequence length="153" mass="17436">MYMTQPPGFEQQRPDGSQLLYILVYVDDIIVTRTDFLCIDQFVKKLDVHFSLKDLGQLSYFLGIEVTRTLNGVLSTPSSTTLIAVKKLDNMIQDREKEFVAEASATAKTHHRYLVRLLSFCNEGRYRLLAYEFMSNGTLASFHSGISKPDCNK</sequence>
<keyword evidence="4" id="KW-0430">Lectin</keyword>
<dbReference type="EMBL" id="SMMG02000007">
    <property type="protein sequence ID" value="KAA3465017.1"/>
    <property type="molecule type" value="Genomic_DNA"/>
</dbReference>
<evidence type="ECO:0000256" key="1">
    <source>
        <dbReference type="ARBA" id="ARBA00022729"/>
    </source>
</evidence>
<dbReference type="SUPFAM" id="SSF56112">
    <property type="entry name" value="Protein kinase-like (PK-like)"/>
    <property type="match status" value="1"/>
</dbReference>
<keyword evidence="4" id="KW-0418">Kinase</keyword>
<keyword evidence="4" id="KW-0808">Transferase</keyword>
<protein>
    <submittedName>
        <fullName evidence="4">G-type lectin S-receptor-like serine/threonine-protein kinase RLK1</fullName>
    </submittedName>
</protein>
<dbReference type="Pfam" id="PF07714">
    <property type="entry name" value="PK_Tyr_Ser-Thr"/>
    <property type="match status" value="1"/>
</dbReference>
<dbReference type="InterPro" id="IPR051343">
    <property type="entry name" value="G-type_lectin_kinases/EP1-like"/>
</dbReference>
<dbReference type="AlphaFoldDB" id="A0A5B6V7D1"/>
<dbReference type="InterPro" id="IPR013103">
    <property type="entry name" value="RVT_2"/>
</dbReference>
<reference evidence="4" key="1">
    <citation type="submission" date="2019-08" db="EMBL/GenBank/DDBJ databases">
        <authorList>
            <person name="Liu F."/>
        </authorList>
    </citation>
    <scope>NUCLEOTIDE SEQUENCE [LARGE SCALE GENOMIC DNA]</scope>
    <source>
        <strain evidence="4">PA1801</strain>
        <tissue evidence="4">Leaf</tissue>
    </source>
</reference>
<dbReference type="GO" id="GO:0004672">
    <property type="term" value="F:protein kinase activity"/>
    <property type="evidence" value="ECO:0007669"/>
    <property type="project" value="InterPro"/>
</dbReference>
<keyword evidence="4" id="KW-0675">Receptor</keyword>
<gene>
    <name evidence="4" type="ORF">EPI10_000228</name>
</gene>
<name>A0A5B6V7D1_9ROSI</name>
<keyword evidence="5" id="KW-1185">Reference proteome</keyword>
<dbReference type="InterPro" id="IPR001245">
    <property type="entry name" value="Ser-Thr/Tyr_kinase_cat_dom"/>
</dbReference>
<feature type="domain" description="Serine-threonine/tyrosine-protein kinase catalytic" evidence="2">
    <location>
        <begin position="76"/>
        <end position="142"/>
    </location>
</feature>
<dbReference type="PANTHER" id="PTHR47976">
    <property type="entry name" value="G-TYPE LECTIN S-RECEPTOR-LIKE SERINE/THREONINE-PROTEIN KINASE SD2-5"/>
    <property type="match status" value="1"/>
</dbReference>
<organism evidence="4 5">
    <name type="scientific">Gossypium australe</name>
    <dbReference type="NCBI Taxonomy" id="47621"/>
    <lineage>
        <taxon>Eukaryota</taxon>
        <taxon>Viridiplantae</taxon>
        <taxon>Streptophyta</taxon>
        <taxon>Embryophyta</taxon>
        <taxon>Tracheophyta</taxon>
        <taxon>Spermatophyta</taxon>
        <taxon>Magnoliopsida</taxon>
        <taxon>eudicotyledons</taxon>
        <taxon>Gunneridae</taxon>
        <taxon>Pentapetalae</taxon>
        <taxon>rosids</taxon>
        <taxon>malvids</taxon>
        <taxon>Malvales</taxon>
        <taxon>Malvaceae</taxon>
        <taxon>Malvoideae</taxon>
        <taxon>Gossypium</taxon>
    </lineage>
</organism>
<dbReference type="Gene3D" id="3.30.200.20">
    <property type="entry name" value="Phosphorylase Kinase, domain 1"/>
    <property type="match status" value="1"/>
</dbReference>
<keyword evidence="1" id="KW-0732">Signal</keyword>
<dbReference type="Pfam" id="PF07727">
    <property type="entry name" value="RVT_2"/>
    <property type="match status" value="1"/>
</dbReference>
<evidence type="ECO:0000259" key="3">
    <source>
        <dbReference type="Pfam" id="PF07727"/>
    </source>
</evidence>
<dbReference type="GO" id="GO:0030246">
    <property type="term" value="F:carbohydrate binding"/>
    <property type="evidence" value="ECO:0007669"/>
    <property type="project" value="UniProtKB-KW"/>
</dbReference>
<dbReference type="OrthoDB" id="5857966at2759"/>